<dbReference type="InterPro" id="IPR004474">
    <property type="entry name" value="LytR_CpsA_psr"/>
</dbReference>
<evidence type="ECO:0000256" key="2">
    <source>
        <dbReference type="SAM" id="MobiDB-lite"/>
    </source>
</evidence>
<feature type="compositionally biased region" description="Polar residues" evidence="2">
    <location>
        <begin position="403"/>
        <end position="431"/>
    </location>
</feature>
<dbReference type="Gene3D" id="3.40.630.190">
    <property type="entry name" value="LCP protein"/>
    <property type="match status" value="1"/>
</dbReference>
<dbReference type="InterPro" id="IPR050922">
    <property type="entry name" value="LytR/CpsA/Psr_CW_biosynth"/>
</dbReference>
<feature type="region of interest" description="Disordered" evidence="2">
    <location>
        <begin position="325"/>
        <end position="523"/>
    </location>
</feature>
<evidence type="ECO:0000256" key="1">
    <source>
        <dbReference type="ARBA" id="ARBA00006068"/>
    </source>
</evidence>
<keyword evidence="3" id="KW-0812">Transmembrane</keyword>
<keyword evidence="3" id="KW-0472">Membrane</keyword>
<feature type="compositionally biased region" description="Polar residues" evidence="2">
    <location>
        <begin position="462"/>
        <end position="481"/>
    </location>
</feature>
<protein>
    <recommendedName>
        <fullName evidence="4">Cell envelope-related transcriptional attenuator domain-containing protein</fullName>
    </recommendedName>
</protein>
<proteinExistence type="inferred from homology"/>
<feature type="domain" description="Cell envelope-related transcriptional attenuator" evidence="4">
    <location>
        <begin position="89"/>
        <end position="238"/>
    </location>
</feature>
<dbReference type="PANTHER" id="PTHR33392:SF6">
    <property type="entry name" value="POLYISOPRENYL-TEICHOIC ACID--PEPTIDOGLYCAN TEICHOIC ACID TRANSFERASE TAGU"/>
    <property type="match status" value="1"/>
</dbReference>
<organism evidence="5 6">
    <name type="scientific">Paenibacillus foliorum</name>
    <dbReference type="NCBI Taxonomy" id="2654974"/>
    <lineage>
        <taxon>Bacteria</taxon>
        <taxon>Bacillati</taxon>
        <taxon>Bacillota</taxon>
        <taxon>Bacilli</taxon>
        <taxon>Bacillales</taxon>
        <taxon>Paenibacillaceae</taxon>
        <taxon>Paenibacillus</taxon>
    </lineage>
</organism>
<keyword evidence="6" id="KW-1185">Reference proteome</keyword>
<accession>A0A972K5V0</accession>
<feature type="compositionally biased region" description="Polar residues" evidence="2">
    <location>
        <begin position="501"/>
        <end position="511"/>
    </location>
</feature>
<dbReference type="AlphaFoldDB" id="A0A972K5V0"/>
<keyword evidence="3" id="KW-1133">Transmembrane helix</keyword>
<evidence type="ECO:0000259" key="4">
    <source>
        <dbReference type="Pfam" id="PF03816"/>
    </source>
</evidence>
<name>A0A972K5V0_9BACL</name>
<gene>
    <name evidence="5" type="ORF">GC093_30110</name>
</gene>
<dbReference type="PANTHER" id="PTHR33392">
    <property type="entry name" value="POLYISOPRENYL-TEICHOIC ACID--PEPTIDOGLYCAN TEICHOIC ACID TRANSFERASE TAGU"/>
    <property type="match status" value="1"/>
</dbReference>
<dbReference type="Proteomes" id="UP000641588">
    <property type="component" value="Unassembled WGS sequence"/>
</dbReference>
<feature type="compositionally biased region" description="Low complexity" evidence="2">
    <location>
        <begin position="335"/>
        <end position="345"/>
    </location>
</feature>
<feature type="compositionally biased region" description="Low complexity" evidence="2">
    <location>
        <begin position="512"/>
        <end position="523"/>
    </location>
</feature>
<dbReference type="Pfam" id="PF03816">
    <property type="entry name" value="LytR_cpsA_psr"/>
    <property type="match status" value="1"/>
</dbReference>
<comment type="similarity">
    <text evidence="1">Belongs to the LytR/CpsA/Psr (LCP) family.</text>
</comment>
<dbReference type="EMBL" id="WHOD01000113">
    <property type="protein sequence ID" value="NOU97447.1"/>
    <property type="molecule type" value="Genomic_DNA"/>
</dbReference>
<sequence>MARKLKWSLLSIGILLFGIVGYYTYAFVNFSNNIQSKPEGSKFFNTLSTHNISKTGETFTPPKWEGKQRVNVLLLGGDSRGMKKNEVPRSDTLIVASIDPTTKKAYLFSILRDTYVKIPGSGEDRINAALALGGPNLAMKTVGDLLGIPVQYYVYTDFKGFMALVDAIDGIDIDVEKNMKYSDSEDGHEYDINLKKGMQHLDGKLALQYVRFRHDALSDFARTERQRNFMQAVAQKMQSTSSIIKLPKILSSIDPYIETNLTTTDMLKLGSLGYEAKTEGMVSQQIPPSELLIEKRVGSAEVISVNRDKLQAYIQALFNGTDPSTAAAGVKESQKSSSSKVTPSSNIGIKSTATSPPPADGTKSSGAGSLPNNSLKTGTAGAPPLTGAKLDGSGTTPVAVPNKPSSNTSTASDSKPTANDKPNSGASSSPTAGEKTISTGSPPIIGGKSSGQSQSPPAGEKNINSGPPTTDSKNGGPSNAHTGAKPGEATTIPAADGKQGNAITTPASGSKNNGTNGTGTPAP</sequence>
<evidence type="ECO:0000313" key="5">
    <source>
        <dbReference type="EMBL" id="NOU97447.1"/>
    </source>
</evidence>
<feature type="compositionally biased region" description="Polar residues" evidence="2">
    <location>
        <begin position="362"/>
        <end position="377"/>
    </location>
</feature>
<reference evidence="5" key="1">
    <citation type="submission" date="2019-10" db="EMBL/GenBank/DDBJ databases">
        <title>Description of Paenibacillus glebae sp. nov.</title>
        <authorList>
            <person name="Carlier A."/>
            <person name="Qi S."/>
        </authorList>
    </citation>
    <scope>NUCLEOTIDE SEQUENCE</scope>
    <source>
        <strain evidence="5">LMG 31456</strain>
    </source>
</reference>
<evidence type="ECO:0000256" key="3">
    <source>
        <dbReference type="SAM" id="Phobius"/>
    </source>
</evidence>
<feature type="transmembrane region" description="Helical" evidence="3">
    <location>
        <begin position="7"/>
        <end position="28"/>
    </location>
</feature>
<evidence type="ECO:0000313" key="6">
    <source>
        <dbReference type="Proteomes" id="UP000641588"/>
    </source>
</evidence>
<feature type="compositionally biased region" description="Low complexity" evidence="2">
    <location>
        <begin position="436"/>
        <end position="457"/>
    </location>
</feature>
<comment type="caution">
    <text evidence="5">The sequence shown here is derived from an EMBL/GenBank/DDBJ whole genome shotgun (WGS) entry which is preliminary data.</text>
</comment>
<dbReference type="NCBIfam" id="TIGR00350">
    <property type="entry name" value="lytR_cpsA_psr"/>
    <property type="match status" value="1"/>
</dbReference>